<keyword evidence="2" id="KW-0378">Hydrolase</keyword>
<dbReference type="NCBIfam" id="TIGR01549">
    <property type="entry name" value="HAD-SF-IA-v1"/>
    <property type="match status" value="1"/>
</dbReference>
<dbReference type="PANTHER" id="PTHR43434:SF1">
    <property type="entry name" value="PHOSPHOGLYCOLATE PHOSPHATASE"/>
    <property type="match status" value="1"/>
</dbReference>
<dbReference type="Gene3D" id="3.40.50.1000">
    <property type="entry name" value="HAD superfamily/HAD-like"/>
    <property type="match status" value="1"/>
</dbReference>
<dbReference type="InterPro" id="IPR036412">
    <property type="entry name" value="HAD-like_sf"/>
</dbReference>
<dbReference type="SUPFAM" id="SSF56784">
    <property type="entry name" value="HAD-like"/>
    <property type="match status" value="1"/>
</dbReference>
<dbReference type="Proteomes" id="UP000766904">
    <property type="component" value="Unassembled WGS sequence"/>
</dbReference>
<proteinExistence type="inferred from homology"/>
<organism evidence="2 3">
    <name type="scientific">Natronococcus pandeyae</name>
    <dbReference type="NCBI Taxonomy" id="2055836"/>
    <lineage>
        <taxon>Archaea</taxon>
        <taxon>Methanobacteriati</taxon>
        <taxon>Methanobacteriota</taxon>
        <taxon>Stenosarchaea group</taxon>
        <taxon>Halobacteria</taxon>
        <taxon>Halobacteriales</taxon>
        <taxon>Natrialbaceae</taxon>
        <taxon>Natronococcus</taxon>
    </lineage>
</organism>
<dbReference type="Pfam" id="PF13419">
    <property type="entry name" value="HAD_2"/>
    <property type="match status" value="1"/>
</dbReference>
<dbReference type="GO" id="GO:0008967">
    <property type="term" value="F:phosphoglycolate phosphatase activity"/>
    <property type="evidence" value="ECO:0007669"/>
    <property type="project" value="TreeGrafter"/>
</dbReference>
<comment type="caution">
    <text evidence="2">The sequence shown here is derived from an EMBL/GenBank/DDBJ whole genome shotgun (WGS) entry which is preliminary data.</text>
</comment>
<evidence type="ECO:0000313" key="2">
    <source>
        <dbReference type="EMBL" id="TYL36795.1"/>
    </source>
</evidence>
<dbReference type="InterPro" id="IPR023214">
    <property type="entry name" value="HAD_sf"/>
</dbReference>
<dbReference type="InterPro" id="IPR041492">
    <property type="entry name" value="HAD_2"/>
</dbReference>
<dbReference type="InterPro" id="IPR006439">
    <property type="entry name" value="HAD-SF_hydro_IA"/>
</dbReference>
<dbReference type="RefSeq" id="WP_148859774.1">
    <property type="nucleotide sequence ID" value="NZ_PHNJ01000014.1"/>
</dbReference>
<name>A0A8J8Q457_9EURY</name>
<comment type="similarity">
    <text evidence="1">Belongs to the HAD-like hydrolase superfamily.</text>
</comment>
<reference evidence="2" key="1">
    <citation type="submission" date="2017-11" db="EMBL/GenBank/DDBJ databases">
        <authorList>
            <person name="Kajale S.C."/>
            <person name="Sharma A."/>
        </authorList>
    </citation>
    <scope>NUCLEOTIDE SEQUENCE</scope>
    <source>
        <strain evidence="2">LS1_42</strain>
    </source>
</reference>
<gene>
    <name evidence="2" type="ORF">CV102_19960</name>
</gene>
<protein>
    <submittedName>
        <fullName evidence="2">Hydrolase</fullName>
    </submittedName>
</protein>
<dbReference type="InterPro" id="IPR050155">
    <property type="entry name" value="HAD-like_hydrolase_sf"/>
</dbReference>
<keyword evidence="3" id="KW-1185">Reference proteome</keyword>
<dbReference type="EMBL" id="PHNJ01000014">
    <property type="protein sequence ID" value="TYL36795.1"/>
    <property type="molecule type" value="Genomic_DNA"/>
</dbReference>
<dbReference type="OrthoDB" id="115864at2157"/>
<evidence type="ECO:0000313" key="3">
    <source>
        <dbReference type="Proteomes" id="UP000766904"/>
    </source>
</evidence>
<sequence>MTAYDTVLFDSDGVLVEPPAAETQAEATRDAFRAVGIEDVDRRSLEDVVNGVTVERLHEICTTYDLEPDVFWQAREHHDERSQFEQFDAGARDRYADVAAIEDLEQPRGVVSNNHHSTIEFVLDAFDLASLFDTYYGRPKTIESLELKKPNPHYLECALEDLDGETALYVGDSESDVIAAERAGIDSAFVRRAHCSEASLSSAPTYEVETLHEVVEIAAE</sequence>
<accession>A0A8J8Q457</accession>
<evidence type="ECO:0000256" key="1">
    <source>
        <dbReference type="ARBA" id="ARBA00007958"/>
    </source>
</evidence>
<dbReference type="AlphaFoldDB" id="A0A8J8Q457"/>
<dbReference type="GO" id="GO:0006281">
    <property type="term" value="P:DNA repair"/>
    <property type="evidence" value="ECO:0007669"/>
    <property type="project" value="TreeGrafter"/>
</dbReference>
<dbReference type="SFLD" id="SFLDS00003">
    <property type="entry name" value="Haloacid_Dehalogenase"/>
    <property type="match status" value="1"/>
</dbReference>
<dbReference type="SFLD" id="SFLDG01129">
    <property type="entry name" value="C1.5:_HAD__Beta-PGM__Phosphata"/>
    <property type="match status" value="1"/>
</dbReference>
<dbReference type="PANTHER" id="PTHR43434">
    <property type="entry name" value="PHOSPHOGLYCOLATE PHOSPHATASE"/>
    <property type="match status" value="1"/>
</dbReference>